<evidence type="ECO:0000256" key="1">
    <source>
        <dbReference type="SAM" id="MobiDB-lite"/>
    </source>
</evidence>
<evidence type="ECO:0000313" key="3">
    <source>
        <dbReference type="Proteomes" id="UP000515908"/>
    </source>
</evidence>
<protein>
    <submittedName>
        <fullName evidence="2">Uncharacterized protein</fullName>
    </submittedName>
</protein>
<dbReference type="OrthoDB" id="246708at2759"/>
<feature type="compositionally biased region" description="Basic and acidic residues" evidence="1">
    <location>
        <begin position="361"/>
        <end position="387"/>
    </location>
</feature>
<dbReference type="Proteomes" id="UP000515908">
    <property type="component" value="Chromosome 27"/>
</dbReference>
<reference evidence="2 3" key="1">
    <citation type="submission" date="2020-08" db="EMBL/GenBank/DDBJ databases">
        <authorList>
            <person name="Newling K."/>
            <person name="Davey J."/>
            <person name="Forrester S."/>
        </authorList>
    </citation>
    <scope>NUCLEOTIDE SEQUENCE [LARGE SCALE GENOMIC DNA]</scope>
    <source>
        <strain evidence="3">Crithidia deanei Carvalho (ATCC PRA-265)</strain>
    </source>
</reference>
<dbReference type="VEuPathDB" id="TriTrypDB:ADEAN_001024000"/>
<dbReference type="EMBL" id="LR877171">
    <property type="protein sequence ID" value="CAD2222693.1"/>
    <property type="molecule type" value="Genomic_DNA"/>
</dbReference>
<accession>A0A7G2CW83</accession>
<sequence length="936" mass="105141">MSSHVGNISSTTYEAFSKTVAARREAEDTTVAAIISTYGTLAIGCSAYPALLSGAQVLLHHALTKLLNEIHSQIILLALLEKEKKQETKKSENSTREARFAHGITLAAEESARELFSHWGTLFGRYEGEALYAQYVEEEDVVSSGRKWRVNPPDGAGLSETSCLFLMLLVVLLRQQLRRERQSVHEVTNFSESDDEDVAQESDGRRQLALDALETMSTSLQSLFTAYIEGKLQQEGRQSSNVLACRPLLWDALLLKQQWIQAILAATTAKGEQDKEEEKKRFISFRRELENIFQFDWLQWCSTYQTLTALQPTPRTEGNNNVMDEEMLKGYAYHRQLLLKSESNHFSDSTQTAVLEEIIQKESGSGKRPRDASEDNPTKPVKKKEEGALASPTHQLRVYLTRVFFPVFDRRCFSLLVQSKARPLTGALHQLHEVLTKVGQYTTEELVHRVDGVLQAHGRQWCGEPHLEGLHPRDYMLSHLRGDYRLILMLVHSVLTLLRWRGVVATETDYALLQSVIPSLRLLSGDTSGVTEFALLAVLLAEVPSLPWSTEGIALTWLRYSSFGEMLTFGRSKPFSDVVQDMREWIRKGGGGAQARLTGSESATFLNRIDEALKENHPVYTQLASSGGTQAIYEELDACLRSVIPIRFPPVCGLFLLVSAYETLQQHLGSMRGVMEAGRREAVEDGATDTLYDRDGTFCSAHDVWIFRGVVLSVHRGVFGFRQQSPGLMRLWFAYLVHVFLYIVPPAPAGEVMQLLSHSWQMKETVRNCLGEEVHRTGWRALQAGDDQSSQTDLRVVLGELLADLAVMPLADPDALLECPWIIPRRTSQDATLVHWIAREEHEAPDEIAALATTLPQLVLENLCFFLRIDTQMNPLSSRSEAHFPEIADTFLGLAGLTAFCRRWEACVEPGSVTDRRVAHLLRCIWAVVNHEALRG</sequence>
<gene>
    <name evidence="2" type="ORF">ADEAN_001024000</name>
</gene>
<dbReference type="AlphaFoldDB" id="A0A7G2CW83"/>
<proteinExistence type="predicted"/>
<organism evidence="2 3">
    <name type="scientific">Angomonas deanei</name>
    <dbReference type="NCBI Taxonomy" id="59799"/>
    <lineage>
        <taxon>Eukaryota</taxon>
        <taxon>Discoba</taxon>
        <taxon>Euglenozoa</taxon>
        <taxon>Kinetoplastea</taxon>
        <taxon>Metakinetoplastina</taxon>
        <taxon>Trypanosomatida</taxon>
        <taxon>Trypanosomatidae</taxon>
        <taxon>Strigomonadinae</taxon>
        <taxon>Angomonas</taxon>
    </lineage>
</organism>
<keyword evidence="3" id="KW-1185">Reference proteome</keyword>
<name>A0A7G2CW83_9TRYP</name>
<feature type="region of interest" description="Disordered" evidence="1">
    <location>
        <begin position="361"/>
        <end position="388"/>
    </location>
</feature>
<evidence type="ECO:0000313" key="2">
    <source>
        <dbReference type="EMBL" id="CAD2222693.1"/>
    </source>
</evidence>